<evidence type="ECO:0000259" key="3">
    <source>
        <dbReference type="Pfam" id="PF00462"/>
    </source>
</evidence>
<evidence type="ECO:0000256" key="2">
    <source>
        <dbReference type="SAM" id="Phobius"/>
    </source>
</evidence>
<reference evidence="4" key="1">
    <citation type="journal article" date="2021" name="J Fungi (Basel)">
        <title>Genomic and Metabolomic Analyses of the Marine Fungus Emericellopsis cladophorae: Insights into Saltwater Adaptability Mechanisms and Its Biosynthetic Potential.</title>
        <authorList>
            <person name="Goncalves M.F.M."/>
            <person name="Hilario S."/>
            <person name="Van de Peer Y."/>
            <person name="Esteves A.C."/>
            <person name="Alves A."/>
        </authorList>
    </citation>
    <scope>NUCLEOTIDE SEQUENCE</scope>
    <source>
        <strain evidence="4">MUM 19.33</strain>
    </source>
</reference>
<dbReference type="GeneID" id="75832798"/>
<dbReference type="GO" id="GO:0000324">
    <property type="term" value="C:fungal-type vacuole"/>
    <property type="evidence" value="ECO:0007669"/>
    <property type="project" value="TreeGrafter"/>
</dbReference>
<organism evidence="4 5">
    <name type="scientific">Emericellopsis cladophorae</name>
    <dbReference type="NCBI Taxonomy" id="2686198"/>
    <lineage>
        <taxon>Eukaryota</taxon>
        <taxon>Fungi</taxon>
        <taxon>Dikarya</taxon>
        <taxon>Ascomycota</taxon>
        <taxon>Pezizomycotina</taxon>
        <taxon>Sordariomycetes</taxon>
        <taxon>Hypocreomycetidae</taxon>
        <taxon>Hypocreales</taxon>
        <taxon>Bionectriaceae</taxon>
        <taxon>Emericellopsis</taxon>
    </lineage>
</organism>
<feature type="region of interest" description="Disordered" evidence="1">
    <location>
        <begin position="49"/>
        <end position="79"/>
    </location>
</feature>
<dbReference type="Gene3D" id="3.40.30.10">
    <property type="entry name" value="Glutaredoxin"/>
    <property type="match status" value="1"/>
</dbReference>
<comment type="caution">
    <text evidence="4">The sequence shown here is derived from an EMBL/GenBank/DDBJ whole genome shotgun (WGS) entry which is preliminary data.</text>
</comment>
<dbReference type="RefSeq" id="XP_051366837.1">
    <property type="nucleotide sequence ID" value="XM_051506221.1"/>
</dbReference>
<feature type="domain" description="Glutaredoxin" evidence="3">
    <location>
        <begin position="154"/>
        <end position="218"/>
    </location>
</feature>
<feature type="region of interest" description="Disordered" evidence="1">
    <location>
        <begin position="99"/>
        <end position="135"/>
    </location>
</feature>
<dbReference type="SUPFAM" id="SSF52833">
    <property type="entry name" value="Thioredoxin-like"/>
    <property type="match status" value="1"/>
</dbReference>
<dbReference type="PROSITE" id="PS51354">
    <property type="entry name" value="GLUTAREDOXIN_2"/>
    <property type="match status" value="1"/>
</dbReference>
<dbReference type="PRINTS" id="PR00160">
    <property type="entry name" value="GLUTAREDOXIN"/>
</dbReference>
<dbReference type="GO" id="GO:0005796">
    <property type="term" value="C:Golgi lumen"/>
    <property type="evidence" value="ECO:0007669"/>
    <property type="project" value="TreeGrafter"/>
</dbReference>
<evidence type="ECO:0000256" key="1">
    <source>
        <dbReference type="SAM" id="MobiDB-lite"/>
    </source>
</evidence>
<sequence>MPSQRRMRLILLAGLSSVILIFFYTSRLSDDAMSKEHTPFRDFYQKTKHAMDAGSSSSSSQLRPADRDKDGDIDEDDRALGADMQTRLKEAELRAKKIANQKGGLKPDPPSNVVGVGSSADGQDGAGGSSGEQVEELRDAEAELNMILKKSPTIIFSKTFCPHSKRAKKLLLERYTISPEPYIVELDEHPMGPALQDALEAKTGRRTVPNVLINGVSIGGADDVYELDGQGLLIDKIIEFGSKRVDVARSPRGRTYATPVSTTANESLSESNSARALYGNVTMGMVCPKSTPNRIGNAFLPARRPSQNSPVMTRSFTAPYMFQPSEEPHYISAFIGMMLFGIASAGCALGLNWWLVRSNKKLYKAADREDTAYQLYVT</sequence>
<dbReference type="GO" id="GO:0015038">
    <property type="term" value="F:glutathione disulfide oxidoreductase activity"/>
    <property type="evidence" value="ECO:0007669"/>
    <property type="project" value="TreeGrafter"/>
</dbReference>
<dbReference type="InterPro" id="IPR036249">
    <property type="entry name" value="Thioredoxin-like_sf"/>
</dbReference>
<keyword evidence="2" id="KW-0472">Membrane</keyword>
<dbReference type="GO" id="GO:0005801">
    <property type="term" value="C:cis-Golgi network"/>
    <property type="evidence" value="ECO:0007669"/>
    <property type="project" value="TreeGrafter"/>
</dbReference>
<evidence type="ECO:0000313" key="4">
    <source>
        <dbReference type="EMBL" id="KAI6785981.1"/>
    </source>
</evidence>
<dbReference type="PANTHER" id="PTHR45694">
    <property type="entry name" value="GLUTAREDOXIN 2"/>
    <property type="match status" value="1"/>
</dbReference>
<dbReference type="EMBL" id="JAGIXG020000001">
    <property type="protein sequence ID" value="KAI6785981.1"/>
    <property type="molecule type" value="Genomic_DNA"/>
</dbReference>
<dbReference type="InterPro" id="IPR002109">
    <property type="entry name" value="Glutaredoxin"/>
</dbReference>
<dbReference type="PANTHER" id="PTHR45694:SF5">
    <property type="entry name" value="GLUTAREDOXIN 2"/>
    <property type="match status" value="1"/>
</dbReference>
<feature type="transmembrane region" description="Helical" evidence="2">
    <location>
        <begin position="330"/>
        <end position="355"/>
    </location>
</feature>
<name>A0A9P9Y9K1_9HYPO</name>
<keyword evidence="2" id="KW-0812">Transmembrane</keyword>
<dbReference type="InterPro" id="IPR014025">
    <property type="entry name" value="Glutaredoxin_subgr"/>
</dbReference>
<protein>
    <submittedName>
        <fullName evidence="4">Monothiol glutaredoxin-like protein</fullName>
    </submittedName>
</protein>
<dbReference type="GO" id="GO:0034599">
    <property type="term" value="P:cellular response to oxidative stress"/>
    <property type="evidence" value="ECO:0007669"/>
    <property type="project" value="TreeGrafter"/>
</dbReference>
<feature type="compositionally biased region" description="Low complexity" evidence="1">
    <location>
        <begin position="113"/>
        <end position="123"/>
    </location>
</feature>
<keyword evidence="2" id="KW-1133">Transmembrane helix</keyword>
<reference evidence="4" key="2">
    <citation type="submission" date="2022-07" db="EMBL/GenBank/DDBJ databases">
        <authorList>
            <person name="Goncalves M.F.M."/>
            <person name="Hilario S."/>
            <person name="Van De Peer Y."/>
            <person name="Esteves A.C."/>
            <person name="Alves A."/>
        </authorList>
    </citation>
    <scope>NUCLEOTIDE SEQUENCE</scope>
    <source>
        <strain evidence="4">MUM 19.33</strain>
    </source>
</reference>
<dbReference type="OrthoDB" id="423313at2759"/>
<evidence type="ECO:0000313" key="5">
    <source>
        <dbReference type="Proteomes" id="UP001055219"/>
    </source>
</evidence>
<dbReference type="CDD" id="cd03419">
    <property type="entry name" value="GRX_GRXh_1_2_like"/>
    <property type="match status" value="1"/>
</dbReference>
<keyword evidence="5" id="KW-1185">Reference proteome</keyword>
<dbReference type="Proteomes" id="UP001055219">
    <property type="component" value="Unassembled WGS sequence"/>
</dbReference>
<gene>
    <name evidence="4" type="ORF">J7T54_006320</name>
</gene>
<dbReference type="AlphaFoldDB" id="A0A9P9Y9K1"/>
<dbReference type="Pfam" id="PF00462">
    <property type="entry name" value="Glutaredoxin"/>
    <property type="match status" value="1"/>
</dbReference>
<accession>A0A9P9Y9K1</accession>
<proteinExistence type="predicted"/>